<keyword evidence="2" id="KW-1185">Reference proteome</keyword>
<evidence type="ECO:0000313" key="2">
    <source>
        <dbReference type="Proteomes" id="UP001198151"/>
    </source>
</evidence>
<sequence length="136" mass="15184">MNDTEAKIEIETASAATELGCFTLHGEAAANWPCRTETGIFMEKDGSMRIVTAEQQIEISGERYAPVLYQNCMRPEEKTIIPLVVMISPDGKSALIQDINREVRWKSGQEAKLLPWKPAFGKKSCVQCTNCGRCSW</sequence>
<proteinExistence type="predicted"/>
<protein>
    <submittedName>
        <fullName evidence="1">Uncharacterized protein</fullName>
    </submittedName>
</protein>
<gene>
    <name evidence="1" type="ORF">LKD70_07080</name>
</gene>
<name>A0ABS8FZV3_9FIRM</name>
<evidence type="ECO:0000313" key="1">
    <source>
        <dbReference type="EMBL" id="MCC2254204.1"/>
    </source>
</evidence>
<dbReference type="EMBL" id="JAJEQX010000010">
    <property type="protein sequence ID" value="MCC2254204.1"/>
    <property type="molecule type" value="Genomic_DNA"/>
</dbReference>
<organism evidence="1 2">
    <name type="scientific">Ruminococcus turbiniformis</name>
    <dbReference type="NCBI Taxonomy" id="2881258"/>
    <lineage>
        <taxon>Bacteria</taxon>
        <taxon>Bacillati</taxon>
        <taxon>Bacillota</taxon>
        <taxon>Clostridia</taxon>
        <taxon>Eubacteriales</taxon>
        <taxon>Oscillospiraceae</taxon>
        <taxon>Ruminococcus</taxon>
    </lineage>
</organism>
<accession>A0ABS8FZV3</accession>
<comment type="caution">
    <text evidence="1">The sequence shown here is derived from an EMBL/GenBank/DDBJ whole genome shotgun (WGS) entry which is preliminary data.</text>
</comment>
<dbReference type="RefSeq" id="WP_227707342.1">
    <property type="nucleotide sequence ID" value="NZ_JAJEQX010000010.1"/>
</dbReference>
<dbReference type="Proteomes" id="UP001198151">
    <property type="component" value="Unassembled WGS sequence"/>
</dbReference>
<reference evidence="1 2" key="1">
    <citation type="submission" date="2021-10" db="EMBL/GenBank/DDBJ databases">
        <title>Anaerobic single-cell dispensing facilitates the cultivation of human gut bacteria.</title>
        <authorList>
            <person name="Afrizal A."/>
        </authorList>
    </citation>
    <scope>NUCLEOTIDE SEQUENCE [LARGE SCALE GENOMIC DNA]</scope>
    <source>
        <strain evidence="1 2">CLA-AA-H200</strain>
    </source>
</reference>